<dbReference type="PROSITE" id="PS50297">
    <property type="entry name" value="ANK_REP_REGION"/>
    <property type="match status" value="1"/>
</dbReference>
<feature type="repeat" description="ANK" evidence="3">
    <location>
        <begin position="98"/>
        <end position="130"/>
    </location>
</feature>
<dbReference type="SUPFAM" id="SSF48403">
    <property type="entry name" value="Ankyrin repeat"/>
    <property type="match status" value="1"/>
</dbReference>
<evidence type="ECO:0000256" key="2">
    <source>
        <dbReference type="ARBA" id="ARBA00023043"/>
    </source>
</evidence>
<dbReference type="InterPro" id="IPR002110">
    <property type="entry name" value="Ankyrin_rpt"/>
</dbReference>
<evidence type="ECO:0000256" key="1">
    <source>
        <dbReference type="ARBA" id="ARBA00022737"/>
    </source>
</evidence>
<evidence type="ECO:0000313" key="5">
    <source>
        <dbReference type="EMBL" id="VDD75829.1"/>
    </source>
</evidence>
<reference evidence="5 6" key="1">
    <citation type="submission" date="2018-10" db="EMBL/GenBank/DDBJ databases">
        <authorList>
            <consortium name="Pathogen Informatics"/>
        </authorList>
    </citation>
    <scope>NUCLEOTIDE SEQUENCE [LARGE SCALE GENOMIC DNA]</scope>
</reference>
<feature type="coiled-coil region" evidence="4">
    <location>
        <begin position="235"/>
        <end position="276"/>
    </location>
</feature>
<evidence type="ECO:0000256" key="4">
    <source>
        <dbReference type="SAM" id="Coils"/>
    </source>
</evidence>
<dbReference type="STRING" id="53468.A0A0R3U560"/>
<protein>
    <recommendedName>
        <fullName evidence="7">cGMP-dependent protein kinase interacting domain-containing protein</fullName>
    </recommendedName>
</protein>
<dbReference type="Pfam" id="PF13857">
    <property type="entry name" value="Ank_5"/>
    <property type="match status" value="1"/>
</dbReference>
<evidence type="ECO:0008006" key="7">
    <source>
        <dbReference type="Google" id="ProtNLM"/>
    </source>
</evidence>
<keyword evidence="2 3" id="KW-0040">ANK repeat</keyword>
<organism evidence="5 6">
    <name type="scientific">Mesocestoides corti</name>
    <name type="common">Flatworm</name>
    <dbReference type="NCBI Taxonomy" id="53468"/>
    <lineage>
        <taxon>Eukaryota</taxon>
        <taxon>Metazoa</taxon>
        <taxon>Spiralia</taxon>
        <taxon>Lophotrochozoa</taxon>
        <taxon>Platyhelminthes</taxon>
        <taxon>Cestoda</taxon>
        <taxon>Eucestoda</taxon>
        <taxon>Cyclophyllidea</taxon>
        <taxon>Mesocestoididae</taxon>
        <taxon>Mesocestoides</taxon>
    </lineage>
</organism>
<dbReference type="Gene3D" id="1.25.40.20">
    <property type="entry name" value="Ankyrin repeat-containing domain"/>
    <property type="match status" value="1"/>
</dbReference>
<dbReference type="PROSITE" id="PS50088">
    <property type="entry name" value="ANK_REPEAT"/>
    <property type="match status" value="1"/>
</dbReference>
<dbReference type="AlphaFoldDB" id="A0A0R3U560"/>
<evidence type="ECO:0000313" key="6">
    <source>
        <dbReference type="Proteomes" id="UP000267029"/>
    </source>
</evidence>
<dbReference type="InterPro" id="IPR036770">
    <property type="entry name" value="Ankyrin_rpt-contain_sf"/>
</dbReference>
<dbReference type="PANTHER" id="PTHR24201">
    <property type="entry name" value="ANK_REP_REGION DOMAIN-CONTAINING PROTEIN"/>
    <property type="match status" value="1"/>
</dbReference>
<keyword evidence="1" id="KW-0677">Repeat</keyword>
<dbReference type="SMART" id="SM00248">
    <property type="entry name" value="ANK"/>
    <property type="match status" value="1"/>
</dbReference>
<dbReference type="InterPro" id="IPR050776">
    <property type="entry name" value="Ank_Repeat/CDKN_Inhibitor"/>
</dbReference>
<name>A0A0R3U560_MESCO</name>
<dbReference type="OrthoDB" id="163438at2759"/>
<dbReference type="EMBL" id="UXSR01000256">
    <property type="protein sequence ID" value="VDD75829.1"/>
    <property type="molecule type" value="Genomic_DNA"/>
</dbReference>
<dbReference type="Proteomes" id="UP000267029">
    <property type="component" value="Unassembled WGS sequence"/>
</dbReference>
<gene>
    <name evidence="5" type="ORF">MCOS_LOCUS1832</name>
</gene>
<keyword evidence="6" id="KW-1185">Reference proteome</keyword>
<accession>A0A0R3U560</accession>
<sequence length="282" mass="32129">MEGHLEVVQYLLSVSSNWVSQLEARTDMGKTPKQLAKQFQRAGVVAFLEHTEWKRRLSTKDEVDLKVPGHTAALSGDQMRLCSLVASGVVNVNEVDEDGNTLLHKAIEGNQSECIIWLLENGAGVNRRNCLNETPLDFAKRLKNVGASKILATFEEEDKAKVAKHDHHQMVSDKDNLLPDCLQPPDENASLGKDRALQRIVLLAKYLYRAKLDFFQFGGKEIELEKCGISEEKSVRELANELEYERGIREELEIELEQCRQQLREANYNLDTLRMQRRKELA</sequence>
<proteinExistence type="predicted"/>
<evidence type="ECO:0000256" key="3">
    <source>
        <dbReference type="PROSITE-ProRule" id="PRU00023"/>
    </source>
</evidence>
<keyword evidence="4" id="KW-0175">Coiled coil</keyword>